<dbReference type="AlphaFoldDB" id="A0A1Q8UKB0"/>
<dbReference type="RefSeq" id="WP_013085310.1">
    <property type="nucleotide sequence ID" value="NZ_CAXOOG010000075.1"/>
</dbReference>
<dbReference type="Proteomes" id="UP000501076">
    <property type="component" value="Chromosome"/>
</dbReference>
<organism evidence="1 2">
    <name type="scientific">Priestia megaterium</name>
    <name type="common">Bacillus megaterium</name>
    <dbReference type="NCBI Taxonomy" id="1404"/>
    <lineage>
        <taxon>Bacteria</taxon>
        <taxon>Bacillati</taxon>
        <taxon>Bacillota</taxon>
        <taxon>Bacilli</taxon>
        <taxon>Bacillales</taxon>
        <taxon>Bacillaceae</taxon>
        <taxon>Priestia</taxon>
    </lineage>
</organism>
<dbReference type="EMBL" id="CP045272">
    <property type="protein sequence ID" value="QJX75090.1"/>
    <property type="molecule type" value="Genomic_DNA"/>
</dbReference>
<sequence length="65" mass="7703">MMNLMFLLYFPEDKTEYIPAFATMAIFVLAAVAVWRFIIKVSKKEEEKMKELEAKLKEQENKKSL</sequence>
<name>A0A1Q8UKB0_PRIMG</name>
<evidence type="ECO:0000313" key="1">
    <source>
        <dbReference type="EMBL" id="QJX75090.1"/>
    </source>
</evidence>
<accession>A0A1Q8UKB0</accession>
<protein>
    <submittedName>
        <fullName evidence="1">Uncharacterized protein</fullName>
    </submittedName>
</protein>
<proteinExistence type="predicted"/>
<evidence type="ECO:0000313" key="2">
    <source>
        <dbReference type="Proteomes" id="UP000501076"/>
    </source>
</evidence>
<reference evidence="1 2" key="1">
    <citation type="submission" date="2019-10" db="EMBL/GenBank/DDBJ databases">
        <title>Complete genome sequences for adaption low water activity.</title>
        <authorList>
            <person name="Zhao L."/>
            <person name="Zhong J."/>
        </authorList>
    </citation>
    <scope>NUCLEOTIDE SEQUENCE [LARGE SCALE GENOMIC DNA]</scope>
    <source>
        <strain evidence="1 2">FDU301</strain>
    </source>
</reference>
<gene>
    <name evidence="1" type="ORF">FDZ14_02385</name>
</gene>